<name>A0AAD5TJ94_9FUNG</name>
<feature type="compositionally biased region" description="Pro residues" evidence="1">
    <location>
        <begin position="153"/>
        <end position="178"/>
    </location>
</feature>
<feature type="compositionally biased region" description="Low complexity" evidence="1">
    <location>
        <begin position="95"/>
        <end position="108"/>
    </location>
</feature>
<accession>A0AAD5TJ94</accession>
<gene>
    <name evidence="2" type="ORF">HDU87_003705</name>
</gene>
<dbReference type="EMBL" id="JADGJQ010000028">
    <property type="protein sequence ID" value="KAJ3178153.1"/>
    <property type="molecule type" value="Genomic_DNA"/>
</dbReference>
<feature type="compositionally biased region" description="Low complexity" evidence="1">
    <location>
        <begin position="131"/>
        <end position="152"/>
    </location>
</feature>
<dbReference type="GO" id="GO:0003676">
    <property type="term" value="F:nucleic acid binding"/>
    <property type="evidence" value="ECO:0007669"/>
    <property type="project" value="InterPro"/>
</dbReference>
<keyword evidence="3" id="KW-1185">Reference proteome</keyword>
<dbReference type="InterPro" id="IPR035979">
    <property type="entry name" value="RBD_domain_sf"/>
</dbReference>
<proteinExistence type="predicted"/>
<feature type="compositionally biased region" description="Pro residues" evidence="1">
    <location>
        <begin position="336"/>
        <end position="367"/>
    </location>
</feature>
<evidence type="ECO:0008006" key="4">
    <source>
        <dbReference type="Google" id="ProtNLM"/>
    </source>
</evidence>
<organism evidence="2 3">
    <name type="scientific">Geranomyces variabilis</name>
    <dbReference type="NCBI Taxonomy" id="109894"/>
    <lineage>
        <taxon>Eukaryota</taxon>
        <taxon>Fungi</taxon>
        <taxon>Fungi incertae sedis</taxon>
        <taxon>Chytridiomycota</taxon>
        <taxon>Chytridiomycota incertae sedis</taxon>
        <taxon>Chytridiomycetes</taxon>
        <taxon>Spizellomycetales</taxon>
        <taxon>Powellomycetaceae</taxon>
        <taxon>Geranomyces</taxon>
    </lineage>
</organism>
<feature type="compositionally biased region" description="Gly residues" evidence="1">
    <location>
        <begin position="408"/>
        <end position="420"/>
    </location>
</feature>
<feature type="compositionally biased region" description="Low complexity" evidence="1">
    <location>
        <begin position="368"/>
        <end position="392"/>
    </location>
</feature>
<reference evidence="2" key="1">
    <citation type="submission" date="2020-05" db="EMBL/GenBank/DDBJ databases">
        <title>Phylogenomic resolution of chytrid fungi.</title>
        <authorList>
            <person name="Stajich J.E."/>
            <person name="Amses K."/>
            <person name="Simmons R."/>
            <person name="Seto K."/>
            <person name="Myers J."/>
            <person name="Bonds A."/>
            <person name="Quandt C.A."/>
            <person name="Barry K."/>
            <person name="Liu P."/>
            <person name="Grigoriev I."/>
            <person name="Longcore J.E."/>
            <person name="James T.Y."/>
        </authorList>
    </citation>
    <scope>NUCLEOTIDE SEQUENCE</scope>
    <source>
        <strain evidence="2">JEL0379</strain>
    </source>
</reference>
<feature type="compositionally biased region" description="Low complexity" evidence="1">
    <location>
        <begin position="1"/>
        <end position="14"/>
    </location>
</feature>
<feature type="compositionally biased region" description="Basic and acidic residues" evidence="1">
    <location>
        <begin position="116"/>
        <end position="129"/>
    </location>
</feature>
<feature type="compositionally biased region" description="Basic residues" evidence="1">
    <location>
        <begin position="274"/>
        <end position="283"/>
    </location>
</feature>
<protein>
    <recommendedName>
        <fullName evidence="4">RRM domain-containing protein</fullName>
    </recommendedName>
</protein>
<feature type="compositionally biased region" description="Acidic residues" evidence="1">
    <location>
        <begin position="25"/>
        <end position="44"/>
    </location>
</feature>
<sequence length="510" mass="52958">MATGSATTAPASGGNHDPHATTTADWEDGDAAYYEEDAGNEDEQWNQGAGDDNTAKETYDADAAGGGEDEDWDYYEEDYGGEEGLDPDAAVDAGTTATQDNTTTTTTTMFDGLLEDGVKIGREGSKAEAKPSLSPASPMQQQQQRQQQQQKPDPLPQRPQPAPTLPALPARPHPPPPQQHQQQHHPHAAAAAPYRAHAPPNASRPAGGYMPPQARYDQFRPYGNRPPLPFHGGAKIHVNPKFAAAAATGRFHPYAATAPLPGAGAHHHGGDDHHRHHHHHHAATMHAYPQQHALPGMRGGGGGGGGGGAGMTKGGLLPRGATAHGQQQQPPHNRIYPPPQPPPTSASAPQPPPTSASAPQPPAPLPPSSFSSSLLIPQEQQQQPPRARLPPSTSITSRLDHPPPRARGSGGGGGGGVSSSGGGGIILKALSRATIRNLAPTATGDEIRVAVGNAGIAVTSVQISSNDDDGGDATKQAEIAFATSDGAKVFRRMFHKTDLCGSRVEVAVLP</sequence>
<feature type="compositionally biased region" description="Low complexity" evidence="1">
    <location>
        <begin position="188"/>
        <end position="200"/>
    </location>
</feature>
<feature type="region of interest" description="Disordered" evidence="1">
    <location>
        <begin position="257"/>
        <end position="420"/>
    </location>
</feature>
<evidence type="ECO:0000256" key="1">
    <source>
        <dbReference type="SAM" id="MobiDB-lite"/>
    </source>
</evidence>
<dbReference type="AlphaFoldDB" id="A0AAD5TJ94"/>
<feature type="compositionally biased region" description="Gly residues" evidence="1">
    <location>
        <begin position="297"/>
        <end position="313"/>
    </location>
</feature>
<evidence type="ECO:0000313" key="3">
    <source>
        <dbReference type="Proteomes" id="UP001212152"/>
    </source>
</evidence>
<evidence type="ECO:0000313" key="2">
    <source>
        <dbReference type="EMBL" id="KAJ3178153.1"/>
    </source>
</evidence>
<feature type="region of interest" description="Disordered" evidence="1">
    <location>
        <begin position="1"/>
        <end position="226"/>
    </location>
</feature>
<comment type="caution">
    <text evidence="2">The sequence shown here is derived from an EMBL/GenBank/DDBJ whole genome shotgun (WGS) entry which is preliminary data.</text>
</comment>
<dbReference type="SUPFAM" id="SSF54928">
    <property type="entry name" value="RNA-binding domain, RBD"/>
    <property type="match status" value="1"/>
</dbReference>
<feature type="compositionally biased region" description="Acidic residues" evidence="1">
    <location>
        <begin position="67"/>
        <end position="86"/>
    </location>
</feature>
<dbReference type="Proteomes" id="UP001212152">
    <property type="component" value="Unassembled WGS sequence"/>
</dbReference>